<dbReference type="EMBL" id="AEYP01106350">
    <property type="status" value="NOT_ANNOTATED_CDS"/>
    <property type="molecule type" value="Genomic_DNA"/>
</dbReference>
<accession>M3YIZ9</accession>
<sequence length="292" mass="30263">MWFSRMHVFQGSVRKGKAGEPGGKIGGGDGGQKEGWAGADGRPGGGWTPRRRGPGWVGPHGQAPPGPGVRGPRGEARPARRAQAAAGGLVGPAVSEGSAGLFRARGGPDSPQEPSARHGKDRQAVRPLRGTAPRDPASPRRGRSSAPCAAWSAPPADCAGGAGSRGHACAARDRAPRGPGRLPRGRGAEGEGCAVDSRESARRGAPAAEGREERGGAWRGFAGRRDPQPVAGRTLCGRRRHSVQKESGRLPSAAQSGRRGDVSESKPMEELAATLPNRRKDLPIKIKYSKSK</sequence>
<feature type="region of interest" description="Disordered" evidence="1">
    <location>
        <begin position="1"/>
        <end position="292"/>
    </location>
</feature>
<evidence type="ECO:0000313" key="2">
    <source>
        <dbReference type="Ensembl" id="ENSMPUP00000011306.1"/>
    </source>
</evidence>
<dbReference type="EMBL" id="AEYP01106349">
    <property type="status" value="NOT_ANNOTATED_CDS"/>
    <property type="molecule type" value="Genomic_DNA"/>
</dbReference>
<dbReference type="RefSeq" id="XP_004782334.2">
    <property type="nucleotide sequence ID" value="XM_004782277.3"/>
</dbReference>
<protein>
    <submittedName>
        <fullName evidence="2">Collagen alpha-1(III) chain</fullName>
    </submittedName>
</protein>
<feature type="compositionally biased region" description="Basic and acidic residues" evidence="1">
    <location>
        <begin position="258"/>
        <end position="269"/>
    </location>
</feature>
<name>M3YIZ9_MUSPF</name>
<dbReference type="HOGENOM" id="CLU_953038_0_0_1"/>
<feature type="compositionally biased region" description="Basic and acidic residues" evidence="1">
    <location>
        <begin position="115"/>
        <end position="124"/>
    </location>
</feature>
<dbReference type="KEGG" id="mpuf:101679793"/>
<proteinExistence type="predicted"/>
<feature type="compositionally biased region" description="Gly residues" evidence="1">
    <location>
        <begin position="19"/>
        <end position="30"/>
    </location>
</feature>
<reference evidence="2" key="1">
    <citation type="submission" date="2024-06" db="UniProtKB">
        <authorList>
            <consortium name="Ensembl"/>
        </authorList>
    </citation>
    <scope>IDENTIFICATION</scope>
</reference>
<dbReference type="GeneID" id="101679793"/>
<evidence type="ECO:0000256" key="1">
    <source>
        <dbReference type="SAM" id="MobiDB-lite"/>
    </source>
</evidence>
<dbReference type="InParanoid" id="M3YIZ9"/>
<organism evidence="2">
    <name type="scientific">Mustela putorius furo</name>
    <name type="common">European domestic ferret</name>
    <name type="synonym">Mustela furo</name>
    <dbReference type="NCBI Taxonomy" id="9669"/>
    <lineage>
        <taxon>Eukaryota</taxon>
        <taxon>Metazoa</taxon>
        <taxon>Chordata</taxon>
        <taxon>Craniata</taxon>
        <taxon>Vertebrata</taxon>
        <taxon>Euteleostomi</taxon>
        <taxon>Mammalia</taxon>
        <taxon>Eutheria</taxon>
        <taxon>Laurasiatheria</taxon>
        <taxon>Carnivora</taxon>
        <taxon>Caniformia</taxon>
        <taxon>Musteloidea</taxon>
        <taxon>Mustelidae</taxon>
        <taxon>Mustelinae</taxon>
        <taxon>Mustela</taxon>
    </lineage>
</organism>
<feature type="compositionally biased region" description="Low complexity" evidence="1">
    <location>
        <begin position="144"/>
        <end position="159"/>
    </location>
</feature>
<dbReference type="AlphaFoldDB" id="M3YIZ9"/>
<dbReference type="Ensembl" id="ENSMPUT00000011494.1">
    <property type="protein sequence ID" value="ENSMPUP00000011306.1"/>
    <property type="gene ID" value="ENSMPUG00000011398.1"/>
</dbReference>